<evidence type="ECO:0000256" key="2">
    <source>
        <dbReference type="SAM" id="MobiDB-lite"/>
    </source>
</evidence>
<keyword evidence="7" id="KW-1185">Reference proteome</keyword>
<sequence length="392" mass="40690">MGAGAKLVGGAMVVAIVAGAGYVTRDRWLPLVGVKPVAPQQAAAPAAPKGPQMGIPVRAEKVTLLDFVPVIPATGSLRANESVTIAPEISGRLSEFRAKEGQPIKKGDVIALLDTTVLEAELAQARAGLALARANASRANELAARNFGTQRSRDEALAELRTTEAAIATAEARLQRSKLVAPFDGVLGLRNISSGDFVNAGSALITLEQVDPLKMDFRVPETQLSRIAVGQTVDVEVDALPGRKFTGTVYAIDASVEPGGRSLLVRATLPNPERTLKPGLFARIQINLAVRKDTIMIPEEAVVPSPQGAIVMSVVDGKAQIVPVKLGDRRNSQVEVIKPTPLTADSVIITQGQTKVFMTGGNGAPVTVLPPPGTAPPGAAPAAAPKKEGAPS</sequence>
<comment type="similarity">
    <text evidence="1">Belongs to the membrane fusion protein (MFP) (TC 8.A.1) family.</text>
</comment>
<evidence type="ECO:0000259" key="3">
    <source>
        <dbReference type="Pfam" id="PF25876"/>
    </source>
</evidence>
<evidence type="ECO:0000256" key="1">
    <source>
        <dbReference type="ARBA" id="ARBA00009477"/>
    </source>
</evidence>
<dbReference type="Gene3D" id="2.40.420.20">
    <property type="match status" value="1"/>
</dbReference>
<feature type="domain" description="Multidrug resistance protein MdtA-like barrel-sandwich hybrid" evidence="4">
    <location>
        <begin position="82"/>
        <end position="204"/>
    </location>
</feature>
<dbReference type="PANTHER" id="PTHR30469:SF11">
    <property type="entry name" value="BLL4320 PROTEIN"/>
    <property type="match status" value="1"/>
</dbReference>
<gene>
    <name evidence="6" type="ORF">ACFSM5_17430</name>
</gene>
<evidence type="ECO:0000259" key="5">
    <source>
        <dbReference type="Pfam" id="PF25954"/>
    </source>
</evidence>
<proteinExistence type="inferred from homology"/>
<dbReference type="NCBIfam" id="TIGR01730">
    <property type="entry name" value="RND_mfp"/>
    <property type="match status" value="1"/>
</dbReference>
<feature type="compositionally biased region" description="Pro residues" evidence="2">
    <location>
        <begin position="368"/>
        <end position="379"/>
    </location>
</feature>
<dbReference type="Gene3D" id="1.10.287.470">
    <property type="entry name" value="Helix hairpin bin"/>
    <property type="match status" value="1"/>
</dbReference>
<evidence type="ECO:0000313" key="6">
    <source>
        <dbReference type="EMBL" id="MFD2264691.1"/>
    </source>
</evidence>
<evidence type="ECO:0000313" key="7">
    <source>
        <dbReference type="Proteomes" id="UP001597295"/>
    </source>
</evidence>
<comment type="caution">
    <text evidence="6">The sequence shown here is derived from an EMBL/GenBank/DDBJ whole genome shotgun (WGS) entry which is preliminary data.</text>
</comment>
<dbReference type="InterPro" id="IPR058625">
    <property type="entry name" value="MdtA-like_BSH"/>
</dbReference>
<dbReference type="Gene3D" id="2.40.50.100">
    <property type="match status" value="1"/>
</dbReference>
<evidence type="ECO:0000259" key="4">
    <source>
        <dbReference type="Pfam" id="PF25917"/>
    </source>
</evidence>
<dbReference type="Proteomes" id="UP001597295">
    <property type="component" value="Unassembled WGS sequence"/>
</dbReference>
<feature type="region of interest" description="Disordered" evidence="2">
    <location>
        <begin position="367"/>
        <end position="392"/>
    </location>
</feature>
<protein>
    <submittedName>
        <fullName evidence="6">Efflux RND transporter periplasmic adaptor subunit</fullName>
    </submittedName>
</protein>
<dbReference type="Pfam" id="PF25954">
    <property type="entry name" value="Beta-barrel_RND_2"/>
    <property type="match status" value="1"/>
</dbReference>
<feature type="domain" description="Multidrug resistance protein MdtA-like alpha-helical hairpin" evidence="3">
    <location>
        <begin position="116"/>
        <end position="178"/>
    </location>
</feature>
<reference evidence="7" key="1">
    <citation type="journal article" date="2019" name="Int. J. Syst. Evol. Microbiol.">
        <title>The Global Catalogue of Microorganisms (GCM) 10K type strain sequencing project: providing services to taxonomists for standard genome sequencing and annotation.</title>
        <authorList>
            <consortium name="The Broad Institute Genomics Platform"/>
            <consortium name="The Broad Institute Genome Sequencing Center for Infectious Disease"/>
            <person name="Wu L."/>
            <person name="Ma J."/>
        </authorList>
    </citation>
    <scope>NUCLEOTIDE SEQUENCE [LARGE SCALE GENOMIC DNA]</scope>
    <source>
        <strain evidence="7">CGMCC 1.19062</strain>
    </source>
</reference>
<dbReference type="InterPro" id="IPR058624">
    <property type="entry name" value="MdtA-like_HH"/>
</dbReference>
<dbReference type="EMBL" id="JBHUIP010000014">
    <property type="protein sequence ID" value="MFD2264691.1"/>
    <property type="molecule type" value="Genomic_DNA"/>
</dbReference>
<accession>A0ABW5DXJ3</accession>
<feature type="domain" description="CusB-like beta-barrel" evidence="5">
    <location>
        <begin position="217"/>
        <end position="287"/>
    </location>
</feature>
<dbReference type="Pfam" id="PF25917">
    <property type="entry name" value="BSH_RND"/>
    <property type="match status" value="1"/>
</dbReference>
<dbReference type="Pfam" id="PF25876">
    <property type="entry name" value="HH_MFP_RND"/>
    <property type="match status" value="1"/>
</dbReference>
<dbReference type="PANTHER" id="PTHR30469">
    <property type="entry name" value="MULTIDRUG RESISTANCE PROTEIN MDTA"/>
    <property type="match status" value="1"/>
</dbReference>
<name>A0ABW5DXJ3_9PROT</name>
<dbReference type="RefSeq" id="WP_379877801.1">
    <property type="nucleotide sequence ID" value="NZ_JBHUIP010000014.1"/>
</dbReference>
<dbReference type="Gene3D" id="2.40.30.170">
    <property type="match status" value="1"/>
</dbReference>
<organism evidence="6 7">
    <name type="scientific">Lacibacterium aquatile</name>
    <dbReference type="NCBI Taxonomy" id="1168082"/>
    <lineage>
        <taxon>Bacteria</taxon>
        <taxon>Pseudomonadati</taxon>
        <taxon>Pseudomonadota</taxon>
        <taxon>Alphaproteobacteria</taxon>
        <taxon>Rhodospirillales</taxon>
        <taxon>Rhodospirillaceae</taxon>
    </lineage>
</organism>
<dbReference type="SUPFAM" id="SSF111369">
    <property type="entry name" value="HlyD-like secretion proteins"/>
    <property type="match status" value="1"/>
</dbReference>
<dbReference type="InterPro" id="IPR058792">
    <property type="entry name" value="Beta-barrel_RND_2"/>
</dbReference>
<dbReference type="InterPro" id="IPR006143">
    <property type="entry name" value="RND_pump_MFP"/>
</dbReference>